<dbReference type="Pfam" id="PF00535">
    <property type="entry name" value="Glycos_transf_2"/>
    <property type="match status" value="1"/>
</dbReference>
<dbReference type="PANTHER" id="PTHR22916">
    <property type="entry name" value="GLYCOSYLTRANSFERASE"/>
    <property type="match status" value="1"/>
</dbReference>
<comment type="caution">
    <text evidence="2">The sequence shown here is derived from an EMBL/GenBank/DDBJ whole genome shotgun (WGS) entry which is preliminary data.</text>
</comment>
<dbReference type="GO" id="GO:0016758">
    <property type="term" value="F:hexosyltransferase activity"/>
    <property type="evidence" value="ECO:0007669"/>
    <property type="project" value="UniProtKB-ARBA"/>
</dbReference>
<dbReference type="Proteomes" id="UP000034181">
    <property type="component" value="Unassembled WGS sequence"/>
</dbReference>
<dbReference type="PANTHER" id="PTHR22916:SF3">
    <property type="entry name" value="UDP-GLCNAC:BETAGAL BETA-1,3-N-ACETYLGLUCOSAMINYLTRANSFERASE-LIKE PROTEIN 1"/>
    <property type="match status" value="1"/>
</dbReference>
<keyword evidence="2" id="KW-0808">Transferase</keyword>
<evidence type="ECO:0000259" key="1">
    <source>
        <dbReference type="Pfam" id="PF00535"/>
    </source>
</evidence>
<sequence length="267" mass="30650">MSEKNEFPRISIIIPSYNKVKYIGETLWSIVSQKYPSYEVIIQDGGSVDGTVEVIKKYAKKYSSIMWESKKDRGQVDAINKGLRRATGKIVTYVNADDVYLDNALRTIGRSYIETPDKMWFVGKGIVIDGEGKENVSIFYRFLVKPYKDFLLKLNIRPFLLCVNYIMQPSVFLNRNVVSKIGFFFGNSKFVTEYKMWLDLSSLEMPVVINKSISAFRMTADNITSTRTGELLAEDFDLIKKYTKNPFILGLHLLNNLGRLISIKLIK</sequence>
<protein>
    <submittedName>
        <fullName evidence="2">Glycosyl transferase family 2</fullName>
    </submittedName>
</protein>
<dbReference type="Gene3D" id="3.90.550.10">
    <property type="entry name" value="Spore Coat Polysaccharide Biosynthesis Protein SpsA, Chain A"/>
    <property type="match status" value="1"/>
</dbReference>
<accession>A0A0G0MQ12</accession>
<gene>
    <name evidence="2" type="ORF">US96_C0005G0027</name>
</gene>
<feature type="domain" description="Glycosyltransferase 2-like" evidence="1">
    <location>
        <begin position="11"/>
        <end position="119"/>
    </location>
</feature>
<evidence type="ECO:0000313" key="3">
    <source>
        <dbReference type="Proteomes" id="UP000034181"/>
    </source>
</evidence>
<dbReference type="AlphaFoldDB" id="A0A0G0MQ12"/>
<dbReference type="InterPro" id="IPR029044">
    <property type="entry name" value="Nucleotide-diphossugar_trans"/>
</dbReference>
<reference evidence="2 3" key="1">
    <citation type="journal article" date="2015" name="Nature">
        <title>rRNA introns, odd ribosomes, and small enigmatic genomes across a large radiation of phyla.</title>
        <authorList>
            <person name="Brown C.T."/>
            <person name="Hug L.A."/>
            <person name="Thomas B.C."/>
            <person name="Sharon I."/>
            <person name="Castelle C.J."/>
            <person name="Singh A."/>
            <person name="Wilkins M.J."/>
            <person name="Williams K.H."/>
            <person name="Banfield J.F."/>
        </authorList>
    </citation>
    <scope>NUCLEOTIDE SEQUENCE [LARGE SCALE GENOMIC DNA]</scope>
</reference>
<name>A0A0G0MQ12_9BACT</name>
<organism evidence="2 3">
    <name type="scientific">Candidatus Woesebacteria bacterium GW2011_GWB1_38_5b</name>
    <dbReference type="NCBI Taxonomy" id="1618569"/>
    <lineage>
        <taxon>Bacteria</taxon>
        <taxon>Candidatus Woeseibacteriota</taxon>
    </lineage>
</organism>
<dbReference type="InterPro" id="IPR001173">
    <property type="entry name" value="Glyco_trans_2-like"/>
</dbReference>
<evidence type="ECO:0000313" key="2">
    <source>
        <dbReference type="EMBL" id="KKQ75754.1"/>
    </source>
</evidence>
<dbReference type="EMBL" id="LBUZ01000005">
    <property type="protein sequence ID" value="KKQ75754.1"/>
    <property type="molecule type" value="Genomic_DNA"/>
</dbReference>
<proteinExistence type="predicted"/>
<dbReference type="SUPFAM" id="SSF53448">
    <property type="entry name" value="Nucleotide-diphospho-sugar transferases"/>
    <property type="match status" value="1"/>
</dbReference>